<protein>
    <submittedName>
        <fullName evidence="1">Uncharacterized protein</fullName>
    </submittedName>
</protein>
<proteinExistence type="predicted"/>
<accession>A0A1X7UNQ7</accession>
<dbReference type="EnsemblMetazoa" id="Aqu2.1.29286_001">
    <property type="protein sequence ID" value="Aqu2.1.29286_001"/>
    <property type="gene ID" value="Aqu2.1.29286"/>
</dbReference>
<name>A0A1X7UNQ7_AMPQE</name>
<organism evidence="1">
    <name type="scientific">Amphimedon queenslandica</name>
    <name type="common">Sponge</name>
    <dbReference type="NCBI Taxonomy" id="400682"/>
    <lineage>
        <taxon>Eukaryota</taxon>
        <taxon>Metazoa</taxon>
        <taxon>Porifera</taxon>
        <taxon>Demospongiae</taxon>
        <taxon>Heteroscleromorpha</taxon>
        <taxon>Haplosclerida</taxon>
        <taxon>Niphatidae</taxon>
        <taxon>Amphimedon</taxon>
    </lineage>
</organism>
<dbReference type="OrthoDB" id="10057873at2759"/>
<sequence length="189" mass="22119">MEEGFYSDVINFDRCENDHHYAFEAWKRTSCFVHTLQSVVKVFESAPAFRSSVKWALDIVRKVNTSCKATEQLVELAEKKLVKNIPTRWDSLFFVICRMLEVREHLTTVLEEFEWENLNEAQWRKNLCSIETLLKPFAHHTNVTSSEMTTSIAMVVPVLKELELHLKMPILTDISIVAKSLLKELERRF</sequence>
<dbReference type="InParanoid" id="A0A1X7UNQ7"/>
<dbReference type="eggNOG" id="KOG1121">
    <property type="taxonomic scope" value="Eukaryota"/>
</dbReference>
<reference evidence="1" key="1">
    <citation type="submission" date="2017-05" db="UniProtKB">
        <authorList>
            <consortium name="EnsemblMetazoa"/>
        </authorList>
    </citation>
    <scope>IDENTIFICATION</scope>
</reference>
<dbReference type="AlphaFoldDB" id="A0A1X7UNQ7"/>
<evidence type="ECO:0000313" key="1">
    <source>
        <dbReference type="EnsemblMetazoa" id="Aqu2.1.29286_001"/>
    </source>
</evidence>
<dbReference type="SUPFAM" id="SSF53098">
    <property type="entry name" value="Ribonuclease H-like"/>
    <property type="match status" value="1"/>
</dbReference>
<dbReference type="InterPro" id="IPR012337">
    <property type="entry name" value="RNaseH-like_sf"/>
</dbReference>